<dbReference type="EMBL" id="SJPZ01000002">
    <property type="protein sequence ID" value="TWU62892.1"/>
    <property type="molecule type" value="Genomic_DNA"/>
</dbReference>
<organism evidence="3 4">
    <name type="scientific">Crateriforma conspicua</name>
    <dbReference type="NCBI Taxonomy" id="2527996"/>
    <lineage>
        <taxon>Bacteria</taxon>
        <taxon>Pseudomonadati</taxon>
        <taxon>Planctomycetota</taxon>
        <taxon>Planctomycetia</taxon>
        <taxon>Planctomycetales</taxon>
        <taxon>Planctomycetaceae</taxon>
        <taxon>Crateriforma</taxon>
    </lineage>
</organism>
<comment type="caution">
    <text evidence="3">The sequence shown here is derived from an EMBL/GenBank/DDBJ whole genome shotgun (WGS) entry which is preliminary data.</text>
</comment>
<evidence type="ECO:0008006" key="5">
    <source>
        <dbReference type="Google" id="ProtNLM"/>
    </source>
</evidence>
<gene>
    <name evidence="3" type="ORF">V7x_46290</name>
</gene>
<keyword evidence="2" id="KW-0472">Membrane</keyword>
<reference evidence="3 4" key="1">
    <citation type="submission" date="2019-02" db="EMBL/GenBank/DDBJ databases">
        <title>Deep-cultivation of Planctomycetes and their phenomic and genomic characterization uncovers novel biology.</title>
        <authorList>
            <person name="Wiegand S."/>
            <person name="Jogler M."/>
            <person name="Boedeker C."/>
            <person name="Pinto D."/>
            <person name="Vollmers J."/>
            <person name="Rivas-Marin E."/>
            <person name="Kohn T."/>
            <person name="Peeters S.H."/>
            <person name="Heuer A."/>
            <person name="Rast P."/>
            <person name="Oberbeckmann S."/>
            <person name="Bunk B."/>
            <person name="Jeske O."/>
            <person name="Meyerdierks A."/>
            <person name="Storesund J.E."/>
            <person name="Kallscheuer N."/>
            <person name="Luecker S."/>
            <person name="Lage O.M."/>
            <person name="Pohl T."/>
            <person name="Merkel B.J."/>
            <person name="Hornburger P."/>
            <person name="Mueller R.-W."/>
            <person name="Bruemmer F."/>
            <person name="Labrenz M."/>
            <person name="Spormann A.M."/>
            <person name="Op Den Camp H."/>
            <person name="Overmann J."/>
            <person name="Amann R."/>
            <person name="Jetten M.S.M."/>
            <person name="Mascher T."/>
            <person name="Medema M.H."/>
            <person name="Devos D.P."/>
            <person name="Kaster A.-K."/>
            <person name="Ovreas L."/>
            <person name="Rohde M."/>
            <person name="Galperin M.Y."/>
            <person name="Jogler C."/>
        </authorList>
    </citation>
    <scope>NUCLEOTIDE SEQUENCE [LARGE SCALE GENOMIC DNA]</scope>
    <source>
        <strain evidence="3 4">V7</strain>
    </source>
</reference>
<keyword evidence="2" id="KW-0812">Transmembrane</keyword>
<accession>A0A5C6FNU6</accession>
<feature type="compositionally biased region" description="Pro residues" evidence="1">
    <location>
        <begin position="108"/>
        <end position="119"/>
    </location>
</feature>
<name>A0A5C6FNU6_9PLAN</name>
<dbReference type="Proteomes" id="UP000316476">
    <property type="component" value="Unassembled WGS sequence"/>
</dbReference>
<feature type="compositionally biased region" description="Acidic residues" evidence="1">
    <location>
        <begin position="247"/>
        <end position="262"/>
    </location>
</feature>
<evidence type="ECO:0000256" key="1">
    <source>
        <dbReference type="SAM" id="MobiDB-lite"/>
    </source>
</evidence>
<sequence length="262" mass="28845">MRASTKRDDSFIHKLVMPIGSAKMSITDDRTKRWLWMGTAFWVAISIIAVAWSRSDVQAMASGTQPRQLRQETRTQIQTPPIDLEPFQTLWSRRFQGKPYETVTAPKPQDPAPKRPATPPAAQIVRPAPRILGLRLLGTAVESGHDVAIFMSEKDGLLFLRTGETIPSVTPAMVVRSIDSRRVQMQSQDQWIETPVGSPVQIPPKSSPLASPTSPPKPLRNSNATSDSPNTAPASPPLDDPIHAGDSDDMSLEDELDWLNGQ</sequence>
<feature type="region of interest" description="Disordered" evidence="1">
    <location>
        <begin position="101"/>
        <end position="122"/>
    </location>
</feature>
<evidence type="ECO:0000313" key="4">
    <source>
        <dbReference type="Proteomes" id="UP000316476"/>
    </source>
</evidence>
<feature type="compositionally biased region" description="Polar residues" evidence="1">
    <location>
        <begin position="220"/>
        <end position="233"/>
    </location>
</feature>
<keyword evidence="2" id="KW-1133">Transmembrane helix</keyword>
<evidence type="ECO:0000313" key="3">
    <source>
        <dbReference type="EMBL" id="TWU62892.1"/>
    </source>
</evidence>
<evidence type="ECO:0000256" key="2">
    <source>
        <dbReference type="SAM" id="Phobius"/>
    </source>
</evidence>
<feature type="transmembrane region" description="Helical" evidence="2">
    <location>
        <begin position="34"/>
        <end position="52"/>
    </location>
</feature>
<dbReference type="AlphaFoldDB" id="A0A5C6FNU6"/>
<proteinExistence type="predicted"/>
<feature type="region of interest" description="Disordered" evidence="1">
    <location>
        <begin position="186"/>
        <end position="262"/>
    </location>
</feature>
<protein>
    <recommendedName>
        <fullName evidence="5">Type II secretion system protein GspC N-terminal domain-containing protein</fullName>
    </recommendedName>
</protein>